<sequence>MANVVRTAQTGNSWTVNELDAYNITIVPQDAATFFGTDELPIPEHLNDLATNLTTDEVAEDDSYQVLRYMDLAMSPIPGEESAVVDFAMQLLWKMGYAGRKVGRDLRSRKDISLLTCGEWWHTRTDVCVMDNYEILLILQEDKRHIKLADPHSQLVAEAIAAVQHNNRVRNLLGFKEMLEFKEMAGIVMIGSAPTFFKIPVSRDLLDAVQRGSFPATPTVVAMHRPVIKRPLRRLAEGMRPLDNRKVILGCFEAFKKFVDW</sequence>
<dbReference type="OrthoDB" id="3253976at2759"/>
<organism evidence="1 2">
    <name type="scientific">Psilocybe cyanescens</name>
    <dbReference type="NCBI Taxonomy" id="93625"/>
    <lineage>
        <taxon>Eukaryota</taxon>
        <taxon>Fungi</taxon>
        <taxon>Dikarya</taxon>
        <taxon>Basidiomycota</taxon>
        <taxon>Agaricomycotina</taxon>
        <taxon>Agaricomycetes</taxon>
        <taxon>Agaricomycetidae</taxon>
        <taxon>Agaricales</taxon>
        <taxon>Agaricineae</taxon>
        <taxon>Strophariaceae</taxon>
        <taxon>Psilocybe</taxon>
    </lineage>
</organism>
<accession>A0A409XMV8</accession>
<evidence type="ECO:0000313" key="1">
    <source>
        <dbReference type="EMBL" id="PPQ92145.1"/>
    </source>
</evidence>
<evidence type="ECO:0000313" key="2">
    <source>
        <dbReference type="Proteomes" id="UP000283269"/>
    </source>
</evidence>
<dbReference type="AlphaFoldDB" id="A0A409XMV8"/>
<reference evidence="1 2" key="1">
    <citation type="journal article" date="2018" name="Evol. Lett.">
        <title>Horizontal gene cluster transfer increased hallucinogenic mushroom diversity.</title>
        <authorList>
            <person name="Reynolds H.T."/>
            <person name="Vijayakumar V."/>
            <person name="Gluck-Thaler E."/>
            <person name="Korotkin H.B."/>
            <person name="Matheny P.B."/>
            <person name="Slot J.C."/>
        </authorList>
    </citation>
    <scope>NUCLEOTIDE SEQUENCE [LARGE SCALE GENOMIC DNA]</scope>
    <source>
        <strain evidence="1 2">2631</strain>
    </source>
</reference>
<comment type="caution">
    <text evidence="1">The sequence shown here is derived from an EMBL/GenBank/DDBJ whole genome shotgun (WGS) entry which is preliminary data.</text>
</comment>
<proteinExistence type="predicted"/>
<evidence type="ECO:0008006" key="3">
    <source>
        <dbReference type="Google" id="ProtNLM"/>
    </source>
</evidence>
<dbReference type="Proteomes" id="UP000283269">
    <property type="component" value="Unassembled WGS sequence"/>
</dbReference>
<name>A0A409XMV8_PSICY</name>
<dbReference type="EMBL" id="NHYD01001079">
    <property type="protein sequence ID" value="PPQ92145.1"/>
    <property type="molecule type" value="Genomic_DNA"/>
</dbReference>
<dbReference type="InParanoid" id="A0A409XMV8"/>
<keyword evidence="2" id="KW-1185">Reference proteome</keyword>
<gene>
    <name evidence="1" type="ORF">CVT25_008770</name>
</gene>
<protein>
    <recommendedName>
        <fullName evidence="3">Fungal-type protein kinase domain-containing protein</fullName>
    </recommendedName>
</protein>